<dbReference type="EMBL" id="JBHLZP010001088">
    <property type="protein sequence ID" value="MFB9840441.1"/>
    <property type="molecule type" value="Genomic_DNA"/>
</dbReference>
<dbReference type="Proteomes" id="UP001589627">
    <property type="component" value="Unassembled WGS sequence"/>
</dbReference>
<evidence type="ECO:0000313" key="1">
    <source>
        <dbReference type="EMBL" id="MFB9840441.1"/>
    </source>
</evidence>
<keyword evidence="2" id="KW-1185">Reference proteome</keyword>
<accession>A0ABV5YZD8</accession>
<feature type="non-terminal residue" evidence="1">
    <location>
        <position position="1"/>
    </location>
</feature>
<gene>
    <name evidence="1" type="ORF">ACFFNX_50685</name>
</gene>
<name>A0ABV5YZD8_9ACTN</name>
<sequence length="112" mass="11110">AGLVADSRDTTTLLLSAPPGHAAAVRLTQLAAQGPTGTPKDVAVPAGHTVEVAMPSSADGGDHGLVIAPRPGSGPVYAARLLAMKKKGFTLLPIPPARVTVALPPVADSPVP</sequence>
<evidence type="ECO:0000313" key="2">
    <source>
        <dbReference type="Proteomes" id="UP001589627"/>
    </source>
</evidence>
<reference evidence="1 2" key="1">
    <citation type="submission" date="2024-09" db="EMBL/GenBank/DDBJ databases">
        <authorList>
            <person name="Sun Q."/>
            <person name="Mori K."/>
        </authorList>
    </citation>
    <scope>NUCLEOTIDE SEQUENCE [LARGE SCALE GENOMIC DNA]</scope>
    <source>
        <strain evidence="1 2">TBRC 0563</strain>
    </source>
</reference>
<comment type="caution">
    <text evidence="1">The sequence shown here is derived from an EMBL/GenBank/DDBJ whole genome shotgun (WGS) entry which is preliminary data.</text>
</comment>
<proteinExistence type="predicted"/>
<protein>
    <recommendedName>
        <fullName evidence="3">Flp pilus assembly protein RcpC/CpaB domain-containing protein</fullName>
    </recommendedName>
</protein>
<organism evidence="1 2">
    <name type="scientific">Actinoallomurus acaciae</name>
    <dbReference type="NCBI Taxonomy" id="502577"/>
    <lineage>
        <taxon>Bacteria</taxon>
        <taxon>Bacillati</taxon>
        <taxon>Actinomycetota</taxon>
        <taxon>Actinomycetes</taxon>
        <taxon>Streptosporangiales</taxon>
        <taxon>Thermomonosporaceae</taxon>
        <taxon>Actinoallomurus</taxon>
    </lineage>
</organism>
<evidence type="ECO:0008006" key="3">
    <source>
        <dbReference type="Google" id="ProtNLM"/>
    </source>
</evidence>